<comment type="subcellular location">
    <subcellularLocation>
        <location evidence="1">Membrane</location>
        <topology evidence="1">Lipid-anchor</topology>
    </subcellularLocation>
</comment>
<keyword evidence="5" id="KW-0564">Palmitate</keyword>
<name>A0ABZ2U8E8_ASHYP</name>
<keyword evidence="6" id="KW-0449">Lipoprotein</keyword>
<organism evidence="9 10">
    <name type="scientific">Ash yellows phytoplasma</name>
    <dbReference type="NCBI Taxonomy" id="35780"/>
    <lineage>
        <taxon>Bacteria</taxon>
        <taxon>Bacillati</taxon>
        <taxon>Mycoplasmatota</taxon>
        <taxon>Mollicutes</taxon>
        <taxon>Acholeplasmatales</taxon>
        <taxon>Acholeplasmataceae</taxon>
        <taxon>Candidatus Phytoplasma</taxon>
        <taxon>16SrVII (Ash yellows group)</taxon>
    </lineage>
</organism>
<evidence type="ECO:0000256" key="4">
    <source>
        <dbReference type="ARBA" id="ARBA00023136"/>
    </source>
</evidence>
<proteinExistence type="inferred from homology"/>
<evidence type="ECO:0000256" key="1">
    <source>
        <dbReference type="ARBA" id="ARBA00004635"/>
    </source>
</evidence>
<dbReference type="RefSeq" id="WP_341266347.1">
    <property type="nucleotide sequence ID" value="NZ_CP146843.1"/>
</dbReference>
<comment type="similarity">
    <text evidence="2">Belongs to the NlpA lipoprotein family.</text>
</comment>
<feature type="transmembrane region" description="Helical" evidence="8">
    <location>
        <begin position="12"/>
        <end position="29"/>
    </location>
</feature>
<dbReference type="InterPro" id="IPR004872">
    <property type="entry name" value="Lipoprotein_NlpA"/>
</dbReference>
<keyword evidence="3" id="KW-0732">Signal</keyword>
<keyword evidence="8" id="KW-0812">Transmembrane</keyword>
<evidence type="ECO:0000256" key="5">
    <source>
        <dbReference type="ARBA" id="ARBA00023139"/>
    </source>
</evidence>
<dbReference type="Proteomes" id="UP001484199">
    <property type="component" value="Chromosome"/>
</dbReference>
<sequence length="332" mass="39062">MNSSQKKNILKFVLIGIGFSIILIFILYLNDFFTKKPTLKIGTALPDIRNFLQDPIVKAEFEKENIKLEILHTMCDWNQTTNWLDVGEVTAILDCHLPYIRTCYKKDGKSHDPVIVAQPFYWAHLGLYNIKNDRIANQINDYQDLENRHKKKQDITILLCNDVIQQNLMLRFLEHLKLIQRKEEYKDEKLENKYTDLTNDSFDIPNHIKITVPPTANLYQSSHFFQEHMLEYDLLIQYPAIIKANINNENIDKLQTITTFPKPDQDDSSISYVISLIIKSNNENNEQINKLKRVLQQTKIIEHYKNNYGKNVELIKVDEMESIKNKINSYVK</sequence>
<evidence type="ECO:0000313" key="9">
    <source>
        <dbReference type="EMBL" id="WYY26443.1"/>
    </source>
</evidence>
<protein>
    <submittedName>
        <fullName evidence="9">Methionine ABC transporter solute binding subunit (MetQ)</fullName>
    </submittedName>
</protein>
<dbReference type="EMBL" id="CP146843">
    <property type="protein sequence ID" value="WYY26443.1"/>
    <property type="molecule type" value="Genomic_DNA"/>
</dbReference>
<keyword evidence="4 8" id="KW-0472">Membrane</keyword>
<accession>A0ABZ2U8E8</accession>
<reference evidence="9" key="1">
    <citation type="submission" date="2024-03" db="EMBL/GenBank/DDBJ databases">
        <title>The Complete Genome of 'Candidatus Phytoplasma fraxini' AshY1 from the Ash Yellows Group.</title>
        <authorList>
            <person name="Boehm J.W."/>
            <person name="Huettel B."/>
            <person name="Schneider B."/>
            <person name="Kube M."/>
        </authorList>
    </citation>
    <scope>NUCLEOTIDE SEQUENCE [LARGE SCALE GENOMIC DNA]</scope>
    <source>
        <strain evidence="9">AshY1</strain>
    </source>
</reference>
<evidence type="ECO:0000313" key="10">
    <source>
        <dbReference type="Proteomes" id="UP001484199"/>
    </source>
</evidence>
<keyword evidence="8" id="KW-1133">Transmembrane helix</keyword>
<dbReference type="SUPFAM" id="SSF53850">
    <property type="entry name" value="Periplasmic binding protein-like II"/>
    <property type="match status" value="1"/>
</dbReference>
<evidence type="ECO:0000256" key="8">
    <source>
        <dbReference type="SAM" id="Phobius"/>
    </source>
</evidence>
<evidence type="ECO:0000256" key="6">
    <source>
        <dbReference type="ARBA" id="ARBA00023288"/>
    </source>
</evidence>
<dbReference type="Pfam" id="PF03180">
    <property type="entry name" value="Lipoprotein_9"/>
    <property type="match status" value="1"/>
</dbReference>
<keyword evidence="7" id="KW-0175">Coiled coil</keyword>
<gene>
    <name evidence="9" type="primary">metQ</name>
    <name evidence="9" type="ORF">AshY1_03290</name>
</gene>
<dbReference type="Gene3D" id="3.40.190.10">
    <property type="entry name" value="Periplasmic binding protein-like II"/>
    <property type="match status" value="2"/>
</dbReference>
<feature type="coiled-coil region" evidence="7">
    <location>
        <begin position="128"/>
        <end position="155"/>
    </location>
</feature>
<evidence type="ECO:0000256" key="3">
    <source>
        <dbReference type="ARBA" id="ARBA00022729"/>
    </source>
</evidence>
<evidence type="ECO:0000256" key="7">
    <source>
        <dbReference type="SAM" id="Coils"/>
    </source>
</evidence>
<keyword evidence="10" id="KW-1185">Reference proteome</keyword>
<evidence type="ECO:0000256" key="2">
    <source>
        <dbReference type="ARBA" id="ARBA00008973"/>
    </source>
</evidence>